<reference evidence="2 3" key="1">
    <citation type="submission" date="2009-11" db="EMBL/GenBank/DDBJ databases">
        <title>Annotation of Allomyces macrogynus ATCC 38327.</title>
        <authorList>
            <consortium name="The Broad Institute Genome Sequencing Platform"/>
            <person name="Russ C."/>
            <person name="Cuomo C."/>
            <person name="Burger G."/>
            <person name="Gray M.W."/>
            <person name="Holland P.W.H."/>
            <person name="King N."/>
            <person name="Lang F.B.F."/>
            <person name="Roger A.J."/>
            <person name="Ruiz-Trillo I."/>
            <person name="Young S.K."/>
            <person name="Zeng Q."/>
            <person name="Gargeya S."/>
            <person name="Fitzgerald M."/>
            <person name="Haas B."/>
            <person name="Abouelleil A."/>
            <person name="Alvarado L."/>
            <person name="Arachchi H.M."/>
            <person name="Berlin A."/>
            <person name="Chapman S.B."/>
            <person name="Gearin G."/>
            <person name="Goldberg J."/>
            <person name="Griggs A."/>
            <person name="Gujja S."/>
            <person name="Hansen M."/>
            <person name="Heiman D."/>
            <person name="Howarth C."/>
            <person name="Larimer J."/>
            <person name="Lui A."/>
            <person name="MacDonald P.J.P."/>
            <person name="McCowen C."/>
            <person name="Montmayeur A."/>
            <person name="Murphy C."/>
            <person name="Neiman D."/>
            <person name="Pearson M."/>
            <person name="Priest M."/>
            <person name="Roberts A."/>
            <person name="Saif S."/>
            <person name="Shea T."/>
            <person name="Sisk P."/>
            <person name="Stolte C."/>
            <person name="Sykes S."/>
            <person name="Wortman J."/>
            <person name="Nusbaum C."/>
            <person name="Birren B."/>
        </authorList>
    </citation>
    <scope>NUCLEOTIDE SEQUENCE [LARGE SCALE GENOMIC DNA]</scope>
    <source>
        <strain evidence="2 3">ATCC 38327</strain>
    </source>
</reference>
<dbReference type="VEuPathDB" id="FungiDB:AMAG_19141"/>
<dbReference type="Proteomes" id="UP000054350">
    <property type="component" value="Unassembled WGS sequence"/>
</dbReference>
<proteinExistence type="predicted"/>
<protein>
    <submittedName>
        <fullName evidence="2">Uncharacterized protein</fullName>
    </submittedName>
</protein>
<sequence>MLGVGRAVAVVGVVKTAWSVEWRTTQVASRTECVSTANTPTARSIAVDPRALQSAGHRHLLGSSAHAQLCSAGLQRNEPTIGKCTKLLVDNRVLSRCSGRPPPAAPRIDPNEQGKCSPPFVFGRGGANSSGSGARHHPHPASLRRRDQHRPQDPDRIAIYRGSSMNETGWTPLWHLHGQDGIVKERIGG</sequence>
<keyword evidence="3" id="KW-1185">Reference proteome</keyword>
<reference evidence="3" key="2">
    <citation type="submission" date="2009-11" db="EMBL/GenBank/DDBJ databases">
        <title>The Genome Sequence of Allomyces macrogynus strain ATCC 38327.</title>
        <authorList>
            <consortium name="The Broad Institute Genome Sequencing Platform"/>
            <person name="Russ C."/>
            <person name="Cuomo C."/>
            <person name="Shea T."/>
            <person name="Young S.K."/>
            <person name="Zeng Q."/>
            <person name="Koehrsen M."/>
            <person name="Haas B."/>
            <person name="Borodovsky M."/>
            <person name="Guigo R."/>
            <person name="Alvarado L."/>
            <person name="Berlin A."/>
            <person name="Borenstein D."/>
            <person name="Chen Z."/>
            <person name="Engels R."/>
            <person name="Freedman E."/>
            <person name="Gellesch M."/>
            <person name="Goldberg J."/>
            <person name="Griggs A."/>
            <person name="Gujja S."/>
            <person name="Heiman D."/>
            <person name="Hepburn T."/>
            <person name="Howarth C."/>
            <person name="Jen D."/>
            <person name="Larson L."/>
            <person name="Lewis B."/>
            <person name="Mehta T."/>
            <person name="Park D."/>
            <person name="Pearson M."/>
            <person name="Roberts A."/>
            <person name="Saif S."/>
            <person name="Shenoy N."/>
            <person name="Sisk P."/>
            <person name="Stolte C."/>
            <person name="Sykes S."/>
            <person name="Walk T."/>
            <person name="White J."/>
            <person name="Yandava C."/>
            <person name="Burger G."/>
            <person name="Gray M.W."/>
            <person name="Holland P.W.H."/>
            <person name="King N."/>
            <person name="Lang F.B.F."/>
            <person name="Roger A.J."/>
            <person name="Ruiz-Trillo I."/>
            <person name="Lander E."/>
            <person name="Nusbaum C."/>
        </authorList>
    </citation>
    <scope>NUCLEOTIDE SEQUENCE [LARGE SCALE GENOMIC DNA]</scope>
    <source>
        <strain evidence="3">ATCC 38327</strain>
    </source>
</reference>
<evidence type="ECO:0000313" key="3">
    <source>
        <dbReference type="Proteomes" id="UP000054350"/>
    </source>
</evidence>
<feature type="compositionally biased region" description="Basic residues" evidence="1">
    <location>
        <begin position="134"/>
        <end position="148"/>
    </location>
</feature>
<gene>
    <name evidence="2" type="ORF">AMAG_19141</name>
</gene>
<accession>A0A0L0SP08</accession>
<name>A0A0L0SP08_ALLM3</name>
<evidence type="ECO:0000313" key="2">
    <source>
        <dbReference type="EMBL" id="KNE64256.1"/>
    </source>
</evidence>
<evidence type="ECO:0000256" key="1">
    <source>
        <dbReference type="SAM" id="MobiDB-lite"/>
    </source>
</evidence>
<dbReference type="EMBL" id="GG745344">
    <property type="protein sequence ID" value="KNE64256.1"/>
    <property type="molecule type" value="Genomic_DNA"/>
</dbReference>
<feature type="region of interest" description="Disordered" evidence="1">
    <location>
        <begin position="99"/>
        <end position="154"/>
    </location>
</feature>
<dbReference type="AlphaFoldDB" id="A0A0L0SP08"/>
<organism evidence="2 3">
    <name type="scientific">Allomyces macrogynus (strain ATCC 38327)</name>
    <name type="common">Allomyces javanicus var. macrogynus</name>
    <dbReference type="NCBI Taxonomy" id="578462"/>
    <lineage>
        <taxon>Eukaryota</taxon>
        <taxon>Fungi</taxon>
        <taxon>Fungi incertae sedis</taxon>
        <taxon>Blastocladiomycota</taxon>
        <taxon>Blastocladiomycetes</taxon>
        <taxon>Blastocladiales</taxon>
        <taxon>Blastocladiaceae</taxon>
        <taxon>Allomyces</taxon>
    </lineage>
</organism>